<accession>A0A1H3HPY8</accession>
<keyword evidence="1" id="KW-0175">Coiled coil</keyword>
<dbReference type="AlphaFoldDB" id="A0A1H3HPY8"/>
<organism evidence="2 3">
    <name type="scientific">Evansella caseinilytica</name>
    <dbReference type="NCBI Taxonomy" id="1503961"/>
    <lineage>
        <taxon>Bacteria</taxon>
        <taxon>Bacillati</taxon>
        <taxon>Bacillota</taxon>
        <taxon>Bacilli</taxon>
        <taxon>Bacillales</taxon>
        <taxon>Bacillaceae</taxon>
        <taxon>Evansella</taxon>
    </lineage>
</organism>
<dbReference type="Proteomes" id="UP000198935">
    <property type="component" value="Unassembled WGS sequence"/>
</dbReference>
<gene>
    <name evidence="2" type="ORF">SAMN05421736_101573</name>
</gene>
<dbReference type="STRING" id="1503961.SAMN05421736_101573"/>
<dbReference type="NCBIfam" id="NF047388">
    <property type="entry name" value="SA1320_fam"/>
    <property type="match status" value="1"/>
</dbReference>
<dbReference type="InterPro" id="IPR029058">
    <property type="entry name" value="AB_hydrolase_fold"/>
</dbReference>
<name>A0A1H3HPY8_9BACI</name>
<dbReference type="OrthoDB" id="2747668at2"/>
<protein>
    <submittedName>
        <fullName evidence="2">Uncharacterized protein</fullName>
    </submittedName>
</protein>
<dbReference type="SUPFAM" id="SSF53474">
    <property type="entry name" value="alpha/beta-Hydrolases"/>
    <property type="match status" value="1"/>
</dbReference>
<feature type="coiled-coil region" evidence="1">
    <location>
        <begin position="388"/>
        <end position="415"/>
    </location>
</feature>
<evidence type="ECO:0000256" key="1">
    <source>
        <dbReference type="SAM" id="Coils"/>
    </source>
</evidence>
<proteinExistence type="predicted"/>
<reference evidence="3" key="1">
    <citation type="submission" date="2016-10" db="EMBL/GenBank/DDBJ databases">
        <authorList>
            <person name="Varghese N."/>
            <person name="Submissions S."/>
        </authorList>
    </citation>
    <scope>NUCLEOTIDE SEQUENCE [LARGE SCALE GENOMIC DNA]</scope>
    <source>
        <strain evidence="3">SP</strain>
    </source>
</reference>
<evidence type="ECO:0000313" key="2">
    <source>
        <dbReference type="EMBL" id="SDY17480.1"/>
    </source>
</evidence>
<evidence type="ECO:0000313" key="3">
    <source>
        <dbReference type="Proteomes" id="UP000198935"/>
    </source>
</evidence>
<keyword evidence="3" id="KW-1185">Reference proteome</keyword>
<sequence length="699" mass="77755">MSTDTSYQINSDVTTDQDLIELAGLHVYMKLQKDDEIKVNGKPFIVRDSNIDKDKTGLDAITVQNLSSGEYHVVYMGTNVNGVYGNADLLTNVKLLTAPVPEQLEASDQYFLDMEKKYGEISSVAGNSLGGALANIVGVRHSHVRSVTLNPALLPASALNPEADYANITNYISQYDVLNIGIRSGQLAGRVPGNQYDIYNGVPAFGAIGPNHTGYHRPDGADQSYYVIGKEGEPGHGKIYLDAHEHIVTSIWTGQPLYGGNSVPIKINRDMLLHLGSGLETKVLDRLKLAQQYVGHSLEIINDESAKYDLRLTVLRSAFLVLFKDTGNGIMQRIDQRNSRLKETVDFLHGLLDKVEEKGKALNVLLRSTPIEIMEFITRREISVESICEVLRSELNKMERRAEELADTVESIITDKIPQLLHGGQEKMHDFVVGELQSHFQIVQRNKQQAVTQISEYQSQVVDVGESFHKLDRELANQAFFKESLSKSFEITKTTKIDMEDSPHLLLGLKIKEVAVDAAIFAFKELTQPLINIVIDGVDMILKILEDLGSGASITIKAASHVGIYGNPVGSVVSIFTDYDQKIINAVNDMMAPLDEMIDTIHGVRDGLRRVKQNYPTLVDNLRPYIDSALFAKDRFYDVYLYNSAANAILKEMQIVFHDIVRQLSTNRGKAIVALRDTSKSVFNNMATLETQVERGTAW</sequence>
<dbReference type="EMBL" id="FNPI01000001">
    <property type="protein sequence ID" value="SDY17480.1"/>
    <property type="molecule type" value="Genomic_DNA"/>
</dbReference>